<keyword evidence="2" id="KW-1015">Disulfide bond</keyword>
<accession>C3ZK78</accession>
<dbReference type="PANTHER" id="PTHR23259">
    <property type="entry name" value="RIDDLE"/>
    <property type="match status" value="1"/>
</dbReference>
<evidence type="ECO:0000256" key="2">
    <source>
        <dbReference type="ARBA" id="ARBA00023157"/>
    </source>
</evidence>
<dbReference type="AlphaFoldDB" id="C3ZK78"/>
<dbReference type="FunFam" id="2.10.25.10:FF:000055">
    <property type="entry name" value="alpha-tectorin isoform X1"/>
    <property type="match status" value="2"/>
</dbReference>
<sequence>MGLQAVLGLLLLQSFLLTCQGELAYLTTWDGWSFYKVKAVGNMTNTNVKATCEGAGMRYPCFYTGHGRCTHWWTSDCIAFNHDELDCRTPLVLSTKMCFTIFPHNCERLDDMFVYMPMWHGDDTSWGVDYDTTSWALIGAHYSDKYALCADCPANSHWVYCGSACPQTCDSSPFQICAAVCLTGCECDRGYVLQSGVCIPQDDCPTKECPANSHWSDCGSACPQTCEVTSQVFACLAVCVPSCVCDRGFVSHYGACIEPDQCPEDCPANSHWNNCGSACPETCDSGPFQICLAVCVPGCVCDAGYVLHNGVCIHHDECPAKGNPMLTGR</sequence>
<reference evidence="5" key="1">
    <citation type="journal article" date="2008" name="Nature">
        <title>The amphioxus genome and the evolution of the chordate karyotype.</title>
        <authorList>
            <consortium name="US DOE Joint Genome Institute (JGI-PGF)"/>
            <person name="Putnam N.H."/>
            <person name="Butts T."/>
            <person name="Ferrier D.E.K."/>
            <person name="Furlong R.F."/>
            <person name="Hellsten U."/>
            <person name="Kawashima T."/>
            <person name="Robinson-Rechavi M."/>
            <person name="Shoguchi E."/>
            <person name="Terry A."/>
            <person name="Yu J.-K."/>
            <person name="Benito-Gutierrez E.L."/>
            <person name="Dubchak I."/>
            <person name="Garcia-Fernandez J."/>
            <person name="Gibson-Brown J.J."/>
            <person name="Grigoriev I.V."/>
            <person name="Horton A.C."/>
            <person name="de Jong P.J."/>
            <person name="Jurka J."/>
            <person name="Kapitonov V.V."/>
            <person name="Kohara Y."/>
            <person name="Kuroki Y."/>
            <person name="Lindquist E."/>
            <person name="Lucas S."/>
            <person name="Osoegawa K."/>
            <person name="Pennacchio L.A."/>
            <person name="Salamov A.A."/>
            <person name="Satou Y."/>
            <person name="Sauka-Spengler T."/>
            <person name="Schmutz J."/>
            <person name="Shin-I T."/>
            <person name="Toyoda A."/>
            <person name="Bronner-Fraser M."/>
            <person name="Fujiyama A."/>
            <person name="Holland L.Z."/>
            <person name="Holland P.W.H."/>
            <person name="Satoh N."/>
            <person name="Rokhsar D.S."/>
        </authorList>
    </citation>
    <scope>NUCLEOTIDE SEQUENCE [LARGE SCALE GENOMIC DNA]</scope>
    <source>
        <strain evidence="5">S238N-H82</strain>
        <tissue evidence="5">Testes</tissue>
    </source>
</reference>
<evidence type="ECO:0000259" key="4">
    <source>
        <dbReference type="Pfam" id="PF01826"/>
    </source>
</evidence>
<organism>
    <name type="scientific">Branchiostoma floridae</name>
    <name type="common">Florida lancelet</name>
    <name type="synonym">Amphioxus</name>
    <dbReference type="NCBI Taxonomy" id="7739"/>
    <lineage>
        <taxon>Eukaryota</taxon>
        <taxon>Metazoa</taxon>
        <taxon>Chordata</taxon>
        <taxon>Cephalochordata</taxon>
        <taxon>Leptocardii</taxon>
        <taxon>Amphioxiformes</taxon>
        <taxon>Branchiostomatidae</taxon>
        <taxon>Branchiostoma</taxon>
    </lineage>
</organism>
<evidence type="ECO:0000256" key="1">
    <source>
        <dbReference type="ARBA" id="ARBA00022690"/>
    </source>
</evidence>
<feature type="domain" description="TIL" evidence="4">
    <location>
        <begin position="209"/>
        <end position="262"/>
    </location>
</feature>
<feature type="domain" description="TIL" evidence="4">
    <location>
        <begin position="266"/>
        <end position="318"/>
    </location>
</feature>
<dbReference type="EMBL" id="GG666636">
    <property type="protein sequence ID" value="EEN46977.1"/>
    <property type="molecule type" value="Genomic_DNA"/>
</dbReference>
<dbReference type="CDD" id="cd19941">
    <property type="entry name" value="TIL"/>
    <property type="match status" value="3"/>
</dbReference>
<dbReference type="Gene3D" id="2.10.25.10">
    <property type="entry name" value="Laminin"/>
    <property type="match status" value="3"/>
</dbReference>
<dbReference type="InParanoid" id="C3ZK78"/>
<dbReference type="InterPro" id="IPR036084">
    <property type="entry name" value="Ser_inhib-like_sf"/>
</dbReference>
<feature type="signal peptide" evidence="3">
    <location>
        <begin position="1"/>
        <end position="21"/>
    </location>
</feature>
<keyword evidence="1" id="KW-0646">Protease inhibitor</keyword>
<dbReference type="Pfam" id="PF01826">
    <property type="entry name" value="TIL"/>
    <property type="match status" value="3"/>
</dbReference>
<evidence type="ECO:0000313" key="5">
    <source>
        <dbReference type="EMBL" id="EEN46977.1"/>
    </source>
</evidence>
<keyword evidence="3" id="KW-0732">Signal</keyword>
<feature type="chain" id="PRO_5002936507" description="TIL domain-containing protein" evidence="3">
    <location>
        <begin position="22"/>
        <end position="329"/>
    </location>
</feature>
<feature type="domain" description="TIL" evidence="4">
    <location>
        <begin position="152"/>
        <end position="204"/>
    </location>
</feature>
<proteinExistence type="predicted"/>
<protein>
    <recommendedName>
        <fullName evidence="4">TIL domain-containing protein</fullName>
    </recommendedName>
</protein>
<evidence type="ECO:0000256" key="3">
    <source>
        <dbReference type="SAM" id="SignalP"/>
    </source>
</evidence>
<dbReference type="PANTHER" id="PTHR23259:SF70">
    <property type="entry name" value="ACCESSORY GLAND PROTEIN ACP62F-RELATED"/>
    <property type="match status" value="1"/>
</dbReference>
<dbReference type="eggNOG" id="KOG1217">
    <property type="taxonomic scope" value="Eukaryota"/>
</dbReference>
<dbReference type="GO" id="GO:0030414">
    <property type="term" value="F:peptidase inhibitor activity"/>
    <property type="evidence" value="ECO:0007669"/>
    <property type="project" value="UniProtKB-KW"/>
</dbReference>
<dbReference type="InterPro" id="IPR051368">
    <property type="entry name" value="SerProtInhib-TIL_Domain"/>
</dbReference>
<gene>
    <name evidence="5" type="ORF">BRAFLDRAFT_69483</name>
</gene>
<dbReference type="SUPFAM" id="SSF57567">
    <property type="entry name" value="Serine protease inhibitors"/>
    <property type="match status" value="3"/>
</dbReference>
<name>C3ZK78_BRAFL</name>
<dbReference type="InterPro" id="IPR002919">
    <property type="entry name" value="TIL_dom"/>
</dbReference>